<proteinExistence type="predicted"/>
<reference evidence="1 3" key="1">
    <citation type="submission" date="2014-07" db="EMBL/GenBank/DDBJ databases">
        <title>Draft genome sequence of Nonlabens ulvanivorans, an ulvan degrading bacterium.</title>
        <authorList>
            <person name="Kopel M."/>
            <person name="Helbert W."/>
            <person name="Henrissat B."/>
            <person name="Doniger T."/>
            <person name="Banin E."/>
        </authorList>
    </citation>
    <scope>NUCLEOTIDE SEQUENCE [LARGE SCALE GENOMIC DNA]</scope>
    <source>
        <strain evidence="1 3">PLR</strain>
    </source>
</reference>
<dbReference type="EMBL" id="PVNA01000026">
    <property type="protein sequence ID" value="PRX08670.1"/>
    <property type="molecule type" value="Genomic_DNA"/>
</dbReference>
<organism evidence="1 3">
    <name type="scientific">Nonlabens ulvanivorans</name>
    <name type="common">Persicivirga ulvanivorans</name>
    <dbReference type="NCBI Taxonomy" id="906888"/>
    <lineage>
        <taxon>Bacteria</taxon>
        <taxon>Pseudomonadati</taxon>
        <taxon>Bacteroidota</taxon>
        <taxon>Flavobacteriia</taxon>
        <taxon>Flavobacteriales</taxon>
        <taxon>Flavobacteriaceae</taxon>
        <taxon>Nonlabens</taxon>
    </lineage>
</organism>
<comment type="caution">
    <text evidence="1">The sequence shown here is derived from an EMBL/GenBank/DDBJ whole genome shotgun (WGS) entry which is preliminary data.</text>
</comment>
<gene>
    <name evidence="1" type="ORF">IL45_02290</name>
    <name evidence="2" type="ORF">LY02_02920</name>
</gene>
<dbReference type="Proteomes" id="UP000028531">
    <property type="component" value="Unassembled WGS sequence"/>
</dbReference>
<keyword evidence="4" id="KW-1185">Reference proteome</keyword>
<dbReference type="OrthoDB" id="1441027at2"/>
<evidence type="ECO:0000313" key="4">
    <source>
        <dbReference type="Proteomes" id="UP000239997"/>
    </source>
</evidence>
<dbReference type="RefSeq" id="WP_036579828.1">
    <property type="nucleotide sequence ID" value="NZ_JPJI01000022.1"/>
</dbReference>
<sequence>MSKSFIKYNNTGFWISDTMIEYAIFYICKNIDSRQSNEEWLIEYSSYLEKCFQGYFASYLNLRLDEYLDDDVKKNKFIEIIDSTIGTVRNKGSFIDNKEIKEIILLKLPEAQINIHDDYHLDTVNVINILQHLKLLLLEEYGRESEL</sequence>
<dbReference type="EMBL" id="JPJI01000022">
    <property type="protein sequence ID" value="KEZ94299.1"/>
    <property type="molecule type" value="Genomic_DNA"/>
</dbReference>
<name>A0A084JZB5_NONUL</name>
<evidence type="ECO:0000313" key="3">
    <source>
        <dbReference type="Proteomes" id="UP000028531"/>
    </source>
</evidence>
<evidence type="ECO:0000313" key="1">
    <source>
        <dbReference type="EMBL" id="KEZ94299.1"/>
    </source>
</evidence>
<accession>A0A084JZB5</accession>
<reference evidence="2 4" key="2">
    <citation type="submission" date="2018-03" db="EMBL/GenBank/DDBJ databases">
        <title>Genomic Encyclopedia of Archaeal and Bacterial Type Strains, Phase II (KMG-II): from individual species to whole genera.</title>
        <authorList>
            <person name="Goeker M."/>
        </authorList>
    </citation>
    <scope>NUCLEOTIDE SEQUENCE [LARGE SCALE GENOMIC DNA]</scope>
    <source>
        <strain evidence="2 4">DSM 22727</strain>
    </source>
</reference>
<dbReference type="AlphaFoldDB" id="A0A084JZB5"/>
<protein>
    <submittedName>
        <fullName evidence="1">Uncharacterized protein</fullName>
    </submittedName>
</protein>
<evidence type="ECO:0000313" key="2">
    <source>
        <dbReference type="EMBL" id="PRX08670.1"/>
    </source>
</evidence>
<dbReference type="Proteomes" id="UP000239997">
    <property type="component" value="Unassembled WGS sequence"/>
</dbReference>